<feature type="active site" description="Proton donor; for beta-elimination activity" evidence="15">
    <location>
        <position position="58"/>
    </location>
</feature>
<dbReference type="InterPro" id="IPR035937">
    <property type="entry name" value="FPG_N"/>
</dbReference>
<gene>
    <name evidence="15" type="primary">mutM</name>
    <name evidence="15" type="synonym">fpg</name>
    <name evidence="18" type="ORF">IV56_GL000936</name>
</gene>
<comment type="caution">
    <text evidence="18">The sequence shown here is derived from an EMBL/GenBank/DDBJ whole genome shotgun (WGS) entry which is preliminary data.</text>
</comment>
<dbReference type="PROSITE" id="PS01242">
    <property type="entry name" value="ZF_FPG_1"/>
    <property type="match status" value="1"/>
</dbReference>
<sequence length="276" mass="31315">MPELPEVETVRASLTPLIQGKTIRDVGTNWGKILTNGLDQFQEQVAGQRVERLDRRGKYLLIRLSGGLTIVSHLRMEGKYELVQHADDPMHKFVHVWLTFTDGSQLRYRDSRKFGRMTLVKTGEEMQLSGLRTIGPEPTEATFDVDAFYQTLQRHKKAIKSVILDQSTVAGVGNIYADECLWLAKIHPETPANHLTKRDAKRLRDTIIEELALATKARGTSAHTYLDATGHKGDFQNQLHVYDRKGQPCDRCATPIEKIKVNQRGTNFCPHCQKIK</sequence>
<dbReference type="InterPro" id="IPR012319">
    <property type="entry name" value="FPG_cat"/>
</dbReference>
<dbReference type="PANTHER" id="PTHR22993">
    <property type="entry name" value="FORMAMIDOPYRIMIDINE-DNA GLYCOSYLASE"/>
    <property type="match status" value="1"/>
</dbReference>
<feature type="active site" description="Schiff-base intermediate with DNA" evidence="15">
    <location>
        <position position="2"/>
    </location>
</feature>
<keyword evidence="10 15" id="KW-0234">DNA repair</keyword>
<comment type="subunit">
    <text evidence="3 15">Monomer.</text>
</comment>
<reference evidence="18 19" key="1">
    <citation type="journal article" date="2015" name="Genome Announc.">
        <title>Expanding the biotechnology potential of lactobacilli through comparative genomics of 213 strains and associated genera.</title>
        <authorList>
            <person name="Sun Z."/>
            <person name="Harris H.M."/>
            <person name="McCann A."/>
            <person name="Guo C."/>
            <person name="Argimon S."/>
            <person name="Zhang W."/>
            <person name="Yang X."/>
            <person name="Jeffery I.B."/>
            <person name="Cooney J.C."/>
            <person name="Kagawa T.F."/>
            <person name="Liu W."/>
            <person name="Song Y."/>
            <person name="Salvetti E."/>
            <person name="Wrobel A."/>
            <person name="Rasinkangas P."/>
            <person name="Parkhill J."/>
            <person name="Rea M.C."/>
            <person name="O'Sullivan O."/>
            <person name="Ritari J."/>
            <person name="Douillard F.P."/>
            <person name="Paul Ross R."/>
            <person name="Yang R."/>
            <person name="Briner A.E."/>
            <person name="Felis G.E."/>
            <person name="de Vos W.M."/>
            <person name="Barrangou R."/>
            <person name="Klaenhammer T.R."/>
            <person name="Caufield P.W."/>
            <person name="Cui Y."/>
            <person name="Zhang H."/>
            <person name="O'Toole P.W."/>
        </authorList>
    </citation>
    <scope>NUCLEOTIDE SEQUENCE [LARGE SCALE GENOMIC DNA]</scope>
    <source>
        <strain evidence="18 19">DSM 24301</strain>
    </source>
</reference>
<dbReference type="InterPro" id="IPR015886">
    <property type="entry name" value="H2TH_FPG"/>
</dbReference>
<keyword evidence="7 15" id="KW-0378">Hydrolase</keyword>
<dbReference type="FunFam" id="1.10.8.50:FF:000003">
    <property type="entry name" value="Formamidopyrimidine-DNA glycosylase"/>
    <property type="match status" value="1"/>
</dbReference>
<proteinExistence type="inferred from homology"/>
<dbReference type="Pfam" id="PF06831">
    <property type="entry name" value="H2TH"/>
    <property type="match status" value="1"/>
</dbReference>
<dbReference type="SUPFAM" id="SSF57716">
    <property type="entry name" value="Glucocorticoid receptor-like (DNA-binding domain)"/>
    <property type="match status" value="1"/>
</dbReference>
<comment type="catalytic activity">
    <reaction evidence="14 15">
        <text>2'-deoxyribonucleotide-(2'-deoxyribose 5'-phosphate)-2'-deoxyribonucleotide-DNA = a 3'-end 2'-deoxyribonucleotide-(2,3-dehydro-2,3-deoxyribose 5'-phosphate)-DNA + a 5'-end 5'-phospho-2'-deoxyribonucleoside-DNA + H(+)</text>
        <dbReference type="Rhea" id="RHEA:66592"/>
        <dbReference type="Rhea" id="RHEA-COMP:13180"/>
        <dbReference type="Rhea" id="RHEA-COMP:16897"/>
        <dbReference type="Rhea" id="RHEA-COMP:17067"/>
        <dbReference type="ChEBI" id="CHEBI:15378"/>
        <dbReference type="ChEBI" id="CHEBI:136412"/>
        <dbReference type="ChEBI" id="CHEBI:157695"/>
        <dbReference type="ChEBI" id="CHEBI:167181"/>
        <dbReference type="EC" id="4.2.99.18"/>
    </reaction>
</comment>
<dbReference type="InterPro" id="IPR000214">
    <property type="entry name" value="Znf_DNA_glyclase/AP_lyase"/>
</dbReference>
<evidence type="ECO:0000256" key="1">
    <source>
        <dbReference type="ARBA" id="ARBA00001668"/>
    </source>
</evidence>
<dbReference type="InterPro" id="IPR020629">
    <property type="entry name" value="FPG_Glyclase"/>
</dbReference>
<evidence type="ECO:0000256" key="13">
    <source>
        <dbReference type="ARBA" id="ARBA00023295"/>
    </source>
</evidence>
<dbReference type="Proteomes" id="UP000050969">
    <property type="component" value="Unassembled WGS sequence"/>
</dbReference>
<dbReference type="Pfam" id="PF06827">
    <property type="entry name" value="zf-FPG_IleRS"/>
    <property type="match status" value="1"/>
</dbReference>
<accession>A0A0R2MSV3</accession>
<keyword evidence="9 15" id="KW-0238">DNA-binding</keyword>
<evidence type="ECO:0000256" key="5">
    <source>
        <dbReference type="ARBA" id="ARBA00022763"/>
    </source>
</evidence>
<dbReference type="STRING" id="1293598.IV56_GL000936"/>
<dbReference type="CDD" id="cd08966">
    <property type="entry name" value="EcFpg-like_N"/>
    <property type="match status" value="1"/>
</dbReference>
<name>A0A0R2MSV3_9LACO</name>
<evidence type="ECO:0000256" key="2">
    <source>
        <dbReference type="ARBA" id="ARBA00009409"/>
    </source>
</evidence>
<keyword evidence="8 15" id="KW-0862">Zinc</keyword>
<comment type="similarity">
    <text evidence="2 15">Belongs to the FPG family.</text>
</comment>
<comment type="function">
    <text evidence="15">Involved in base excision repair of DNA damaged by oxidation or by mutagenic agents. Acts as DNA glycosylase that recognizes and removes damaged bases. Has a preference for oxidized purines, such as 7,8-dihydro-8-oxoguanine (8-oxoG). Has AP (apurinic/apyrimidinic) lyase activity and introduces nicks in the DNA strand. Cleaves the DNA backbone by beta-delta elimination to generate a single-strand break at the site of the removed base with both 3'- and 5'-phosphates.</text>
</comment>
<evidence type="ECO:0000259" key="16">
    <source>
        <dbReference type="PROSITE" id="PS51066"/>
    </source>
</evidence>
<feature type="binding site" evidence="15">
    <location>
        <position position="112"/>
    </location>
    <ligand>
        <name>DNA</name>
        <dbReference type="ChEBI" id="CHEBI:16991"/>
    </ligand>
</feature>
<keyword evidence="19" id="KW-1185">Reference proteome</keyword>
<evidence type="ECO:0000256" key="14">
    <source>
        <dbReference type="ARBA" id="ARBA00044632"/>
    </source>
</evidence>
<dbReference type="Pfam" id="PF01149">
    <property type="entry name" value="Fapy_DNA_glyco"/>
    <property type="match status" value="1"/>
</dbReference>
<evidence type="ECO:0000256" key="15">
    <source>
        <dbReference type="HAMAP-Rule" id="MF_00103"/>
    </source>
</evidence>
<evidence type="ECO:0000256" key="12">
    <source>
        <dbReference type="ARBA" id="ARBA00023268"/>
    </source>
</evidence>
<keyword evidence="5 15" id="KW-0227">DNA damage</keyword>
<dbReference type="GO" id="GO:0006284">
    <property type="term" value="P:base-excision repair"/>
    <property type="evidence" value="ECO:0007669"/>
    <property type="project" value="InterPro"/>
</dbReference>
<protein>
    <recommendedName>
        <fullName evidence="15">Formamidopyrimidine-DNA glycosylase</fullName>
        <shortName evidence="15">Fapy-DNA glycosylase</shortName>
        <ecNumber evidence="15">3.2.2.23</ecNumber>
    </recommendedName>
    <alternativeName>
        <fullName evidence="15">DNA-(apurinic or apyrimidinic site) lyase MutM</fullName>
        <shortName evidence="15">AP lyase MutM</shortName>
        <ecNumber evidence="15">4.2.99.18</ecNumber>
    </alternativeName>
</protein>
<dbReference type="GO" id="GO:0003690">
    <property type="term" value="F:double-stranded DNA binding"/>
    <property type="evidence" value="ECO:0007669"/>
    <property type="project" value="UniProtKB-ARBA"/>
</dbReference>
<evidence type="ECO:0000256" key="11">
    <source>
        <dbReference type="ARBA" id="ARBA00023239"/>
    </source>
</evidence>
<dbReference type="GO" id="GO:0034039">
    <property type="term" value="F:8-oxo-7,8-dihydroguanine DNA N-glycosylase activity"/>
    <property type="evidence" value="ECO:0007669"/>
    <property type="project" value="TreeGrafter"/>
</dbReference>
<dbReference type="InterPro" id="IPR010979">
    <property type="entry name" value="Ribosomal_uS13-like_H2TH"/>
</dbReference>
<evidence type="ECO:0000256" key="10">
    <source>
        <dbReference type="ARBA" id="ARBA00023204"/>
    </source>
</evidence>
<dbReference type="Gene3D" id="3.20.190.10">
    <property type="entry name" value="MutM-like, N-terminal"/>
    <property type="match status" value="1"/>
</dbReference>
<evidence type="ECO:0000313" key="18">
    <source>
        <dbReference type="EMBL" id="KRO16663.1"/>
    </source>
</evidence>
<keyword evidence="11 15" id="KW-0456">Lyase</keyword>
<dbReference type="NCBIfam" id="NF002211">
    <property type="entry name" value="PRK01103.1"/>
    <property type="match status" value="1"/>
</dbReference>
<feature type="domain" description="FPG-type" evidence="16">
    <location>
        <begin position="240"/>
        <end position="274"/>
    </location>
</feature>
<comment type="caution">
    <text evidence="15">Lacks conserved residue(s) required for the propagation of feature annotation.</text>
</comment>
<evidence type="ECO:0000256" key="8">
    <source>
        <dbReference type="ARBA" id="ARBA00022833"/>
    </source>
</evidence>
<feature type="domain" description="Formamidopyrimidine-DNA glycosylase catalytic" evidence="17">
    <location>
        <begin position="2"/>
        <end position="115"/>
    </location>
</feature>
<dbReference type="GO" id="GO:0003684">
    <property type="term" value="F:damaged DNA binding"/>
    <property type="evidence" value="ECO:0007669"/>
    <property type="project" value="InterPro"/>
</dbReference>
<keyword evidence="13 15" id="KW-0326">Glycosidase</keyword>
<evidence type="ECO:0000313" key="19">
    <source>
        <dbReference type="Proteomes" id="UP000050969"/>
    </source>
</evidence>
<dbReference type="EC" id="3.2.2.23" evidence="15"/>
<dbReference type="InterPro" id="IPR010663">
    <property type="entry name" value="Znf_FPG/IleRS"/>
</dbReference>
<dbReference type="InterPro" id="IPR015887">
    <property type="entry name" value="DNA_glyclase_Znf_dom_DNA_BS"/>
</dbReference>
<dbReference type="EC" id="4.2.99.18" evidence="15"/>
<dbReference type="AlphaFoldDB" id="A0A0R2MSV3"/>
<dbReference type="RefSeq" id="WP_056992896.1">
    <property type="nucleotide sequence ID" value="NZ_JQCE01000034.1"/>
</dbReference>
<feature type="active site" description="Proton donor; for delta-elimination activity" evidence="15">
    <location>
        <position position="264"/>
    </location>
</feature>
<evidence type="ECO:0000256" key="4">
    <source>
        <dbReference type="ARBA" id="ARBA00022723"/>
    </source>
</evidence>
<dbReference type="SMART" id="SM00898">
    <property type="entry name" value="Fapy_DNA_glyco"/>
    <property type="match status" value="1"/>
</dbReference>
<keyword evidence="12 15" id="KW-0511">Multifunctional enzyme</keyword>
<comment type="catalytic activity">
    <reaction evidence="1 15">
        <text>Hydrolysis of DNA containing ring-opened 7-methylguanine residues, releasing 2,6-diamino-4-hydroxy-5-(N-methyl)formamidopyrimidine.</text>
        <dbReference type="EC" id="3.2.2.23"/>
    </reaction>
</comment>
<dbReference type="SUPFAM" id="SSF81624">
    <property type="entry name" value="N-terminal domain of MutM-like DNA repair proteins"/>
    <property type="match status" value="1"/>
</dbReference>
<dbReference type="PROSITE" id="PS51068">
    <property type="entry name" value="FPG_CAT"/>
    <property type="match status" value="1"/>
</dbReference>
<keyword evidence="4 15" id="KW-0479">Metal-binding</keyword>
<dbReference type="HAMAP" id="MF_00103">
    <property type="entry name" value="Fapy_DNA_glycosyl"/>
    <property type="match status" value="1"/>
</dbReference>
<dbReference type="PATRIC" id="fig|1293598.4.peg.986"/>
<evidence type="ECO:0000256" key="3">
    <source>
        <dbReference type="ARBA" id="ARBA00011245"/>
    </source>
</evidence>
<organism evidence="18 19">
    <name type="scientific">Lacticaseibacillus saniviri JCM 17471 = DSM 24301</name>
    <dbReference type="NCBI Taxonomy" id="1293598"/>
    <lineage>
        <taxon>Bacteria</taxon>
        <taxon>Bacillati</taxon>
        <taxon>Bacillota</taxon>
        <taxon>Bacilli</taxon>
        <taxon>Lactobacillales</taxon>
        <taxon>Lactobacillaceae</taxon>
        <taxon>Lacticaseibacillus</taxon>
    </lineage>
</organism>
<dbReference type="PANTHER" id="PTHR22993:SF9">
    <property type="entry name" value="FORMAMIDOPYRIMIDINE-DNA GLYCOSYLASE"/>
    <property type="match status" value="1"/>
</dbReference>
<dbReference type="SUPFAM" id="SSF46946">
    <property type="entry name" value="S13-like H2TH domain"/>
    <property type="match status" value="1"/>
</dbReference>
<dbReference type="GO" id="GO:0140078">
    <property type="term" value="F:class I DNA-(apurinic or apyrimidinic site) endonuclease activity"/>
    <property type="evidence" value="ECO:0007669"/>
    <property type="project" value="UniProtKB-EC"/>
</dbReference>
<evidence type="ECO:0000256" key="6">
    <source>
        <dbReference type="ARBA" id="ARBA00022771"/>
    </source>
</evidence>
<dbReference type="EMBL" id="JQCE01000034">
    <property type="protein sequence ID" value="KRO16663.1"/>
    <property type="molecule type" value="Genomic_DNA"/>
</dbReference>
<dbReference type="NCBIfam" id="TIGR00577">
    <property type="entry name" value="fpg"/>
    <property type="match status" value="1"/>
</dbReference>
<dbReference type="GO" id="GO:0008270">
    <property type="term" value="F:zinc ion binding"/>
    <property type="evidence" value="ECO:0007669"/>
    <property type="project" value="UniProtKB-UniRule"/>
</dbReference>
<comment type="cofactor">
    <cofactor evidence="15">
        <name>Zn(2+)</name>
        <dbReference type="ChEBI" id="CHEBI:29105"/>
    </cofactor>
    <text evidence="15">Binds 1 zinc ion per subunit.</text>
</comment>
<dbReference type="Gene3D" id="1.10.8.50">
    <property type="match status" value="1"/>
</dbReference>
<feature type="active site" description="Proton donor" evidence="15">
    <location>
        <position position="3"/>
    </location>
</feature>
<dbReference type="PROSITE" id="PS51066">
    <property type="entry name" value="ZF_FPG_2"/>
    <property type="match status" value="1"/>
</dbReference>
<evidence type="ECO:0000256" key="7">
    <source>
        <dbReference type="ARBA" id="ARBA00022801"/>
    </source>
</evidence>
<keyword evidence="6 15" id="KW-0863">Zinc-finger</keyword>
<evidence type="ECO:0000259" key="17">
    <source>
        <dbReference type="PROSITE" id="PS51068"/>
    </source>
</evidence>
<dbReference type="SMART" id="SM01232">
    <property type="entry name" value="H2TH"/>
    <property type="match status" value="1"/>
</dbReference>
<evidence type="ECO:0000256" key="9">
    <source>
        <dbReference type="ARBA" id="ARBA00023125"/>
    </source>
</evidence>